<feature type="non-terminal residue" evidence="2">
    <location>
        <position position="110"/>
    </location>
</feature>
<protein>
    <recommendedName>
        <fullName evidence="1">Endonuclease/exonuclease/phosphatase domain-containing protein</fullName>
    </recommendedName>
</protein>
<dbReference type="Gene3D" id="3.60.10.10">
    <property type="entry name" value="Endonuclease/exonuclease/phosphatase"/>
    <property type="match status" value="1"/>
</dbReference>
<proteinExistence type="predicted"/>
<sequence>TLGKQHLNIIGVYRSPSENLETGLETLSLILDEVEAEKYPTVILGDINVNSMIQDRDSRMLSEMLNTHNIMRMNLPPTRITPTSQTSIDCVCSNLSATDMTTTIIMTGIS</sequence>
<reference evidence="2" key="1">
    <citation type="submission" date="2015-11" db="EMBL/GenBank/DDBJ databases">
        <title>De novo transcriptome assembly of four potential Pierce s Disease insect vectors from Arizona vineyards.</title>
        <authorList>
            <person name="Tassone E.E."/>
        </authorList>
    </citation>
    <scope>NUCLEOTIDE SEQUENCE</scope>
</reference>
<name>A0A1B6I7D2_9HEMI</name>
<dbReference type="AlphaFoldDB" id="A0A1B6I7D2"/>
<evidence type="ECO:0000259" key="1">
    <source>
        <dbReference type="Pfam" id="PF14529"/>
    </source>
</evidence>
<organism evidence="2">
    <name type="scientific">Homalodisca liturata</name>
    <dbReference type="NCBI Taxonomy" id="320908"/>
    <lineage>
        <taxon>Eukaryota</taxon>
        <taxon>Metazoa</taxon>
        <taxon>Ecdysozoa</taxon>
        <taxon>Arthropoda</taxon>
        <taxon>Hexapoda</taxon>
        <taxon>Insecta</taxon>
        <taxon>Pterygota</taxon>
        <taxon>Neoptera</taxon>
        <taxon>Paraneoptera</taxon>
        <taxon>Hemiptera</taxon>
        <taxon>Auchenorrhyncha</taxon>
        <taxon>Membracoidea</taxon>
        <taxon>Cicadellidae</taxon>
        <taxon>Cicadellinae</taxon>
        <taxon>Proconiini</taxon>
        <taxon>Homalodisca</taxon>
    </lineage>
</organism>
<evidence type="ECO:0000313" key="2">
    <source>
        <dbReference type="EMBL" id="JAS82856.1"/>
    </source>
</evidence>
<dbReference type="EMBL" id="GECU01024850">
    <property type="protein sequence ID" value="JAS82856.1"/>
    <property type="molecule type" value="Transcribed_RNA"/>
</dbReference>
<dbReference type="InterPro" id="IPR036691">
    <property type="entry name" value="Endo/exonu/phosph_ase_sf"/>
</dbReference>
<dbReference type="GO" id="GO:0003824">
    <property type="term" value="F:catalytic activity"/>
    <property type="evidence" value="ECO:0007669"/>
    <property type="project" value="InterPro"/>
</dbReference>
<dbReference type="SUPFAM" id="SSF56219">
    <property type="entry name" value="DNase I-like"/>
    <property type="match status" value="1"/>
</dbReference>
<dbReference type="Pfam" id="PF14529">
    <property type="entry name" value="Exo_endo_phos_2"/>
    <property type="match status" value="1"/>
</dbReference>
<accession>A0A1B6I7D2</accession>
<dbReference type="InterPro" id="IPR005135">
    <property type="entry name" value="Endo/exonuclease/phosphatase"/>
</dbReference>
<gene>
    <name evidence="2" type="ORF">g.56400</name>
</gene>
<feature type="domain" description="Endonuclease/exonuclease/phosphatase" evidence="1">
    <location>
        <begin position="8"/>
        <end position="97"/>
    </location>
</feature>
<feature type="non-terminal residue" evidence="2">
    <location>
        <position position="1"/>
    </location>
</feature>